<dbReference type="RefSeq" id="WP_207341869.1">
    <property type="nucleotide sequence ID" value="NZ_CP074405.1"/>
</dbReference>
<name>A0ABX8D6W2_9CELL</name>
<dbReference type="Pfam" id="PF01494">
    <property type="entry name" value="FAD_binding_3"/>
    <property type="match status" value="1"/>
</dbReference>
<dbReference type="InterPro" id="IPR050493">
    <property type="entry name" value="FAD-dep_Monooxygenase_BioMet"/>
</dbReference>
<dbReference type="PANTHER" id="PTHR13789:SF309">
    <property type="entry name" value="PUTATIVE (AFU_ORTHOLOGUE AFUA_6G14510)-RELATED"/>
    <property type="match status" value="1"/>
</dbReference>
<feature type="domain" description="FAD-binding" evidence="3">
    <location>
        <begin position="2"/>
        <end position="341"/>
    </location>
</feature>
<dbReference type="Gene3D" id="3.50.50.60">
    <property type="entry name" value="FAD/NAD(P)-binding domain"/>
    <property type="match status" value="1"/>
</dbReference>
<organism evidence="4 5">
    <name type="scientific">Cellulomonas wangleii</name>
    <dbReference type="NCBI Taxonomy" id="2816956"/>
    <lineage>
        <taxon>Bacteria</taxon>
        <taxon>Bacillati</taxon>
        <taxon>Actinomycetota</taxon>
        <taxon>Actinomycetes</taxon>
        <taxon>Micrococcales</taxon>
        <taxon>Cellulomonadaceae</taxon>
        <taxon>Cellulomonas</taxon>
    </lineage>
</organism>
<dbReference type="InterPro" id="IPR036188">
    <property type="entry name" value="FAD/NAD-bd_sf"/>
</dbReference>
<evidence type="ECO:0000259" key="3">
    <source>
        <dbReference type="Pfam" id="PF01494"/>
    </source>
</evidence>
<accession>A0ABX8D6W2</accession>
<dbReference type="InterPro" id="IPR002938">
    <property type="entry name" value="FAD-bd"/>
</dbReference>
<protein>
    <submittedName>
        <fullName evidence="4">FAD-dependent monooxygenase</fullName>
    </submittedName>
</protein>
<evidence type="ECO:0000256" key="1">
    <source>
        <dbReference type="ARBA" id="ARBA00023002"/>
    </source>
</evidence>
<keyword evidence="2 4" id="KW-0503">Monooxygenase</keyword>
<sequence length="392" mass="41200">MRVVIVGGGVAGPALGLALHRTGIEAVVLERRAVLDAEEGSYLTVGPNGLDVLATLGVRDAVEQAGFRTRHNVLHGASGRRLGTLSLAGTLAPGTGALTLKRSRLAAVLTGHARRAGVELRPGARVAQVGPGRVVLEDGTHVDGDLVVGADGVHSLVRCTIDPAAPAGRYVGLVNFGGVTRGTDVARTLTPEAWHLVFGSRAFFGAHPTPDGDVVWFVNVPRLPVTREERAATTEPEWRAQLHALVGVDPGPAGDLVADGRLELAGDNTYDLPHVPTWSSDRMVVVGDAAHAPSPSSGQGASIALEDAVVLAQALRDCPDTRTALVTYEHARRARVERVVSAGARSGSAKIAGPVGRRVQEAVMPLVFRYLVTDRSTAWMYDHRIDWGARVA</sequence>
<dbReference type="Proteomes" id="UP000677804">
    <property type="component" value="Chromosome"/>
</dbReference>
<dbReference type="PRINTS" id="PR00420">
    <property type="entry name" value="RNGMNOXGNASE"/>
</dbReference>
<evidence type="ECO:0000256" key="2">
    <source>
        <dbReference type="ARBA" id="ARBA00023033"/>
    </source>
</evidence>
<dbReference type="EMBL" id="CP074405">
    <property type="protein sequence ID" value="QVI62763.1"/>
    <property type="molecule type" value="Genomic_DNA"/>
</dbReference>
<dbReference type="SUPFAM" id="SSF51905">
    <property type="entry name" value="FAD/NAD(P)-binding domain"/>
    <property type="match status" value="1"/>
</dbReference>
<evidence type="ECO:0000313" key="5">
    <source>
        <dbReference type="Proteomes" id="UP000677804"/>
    </source>
</evidence>
<dbReference type="GO" id="GO:0004497">
    <property type="term" value="F:monooxygenase activity"/>
    <property type="evidence" value="ECO:0007669"/>
    <property type="project" value="UniProtKB-KW"/>
</dbReference>
<dbReference type="PANTHER" id="PTHR13789">
    <property type="entry name" value="MONOOXYGENASE"/>
    <property type="match status" value="1"/>
</dbReference>
<evidence type="ECO:0000313" key="4">
    <source>
        <dbReference type="EMBL" id="QVI62763.1"/>
    </source>
</evidence>
<keyword evidence="5" id="KW-1185">Reference proteome</keyword>
<gene>
    <name evidence="4" type="ORF">KG103_02135</name>
</gene>
<proteinExistence type="predicted"/>
<keyword evidence="1" id="KW-0560">Oxidoreductase</keyword>
<reference evidence="4 5" key="1">
    <citation type="submission" date="2021-05" db="EMBL/GenBank/DDBJ databases">
        <title>Novel species in genus Cellulomonas.</title>
        <authorList>
            <person name="Zhang G."/>
        </authorList>
    </citation>
    <scope>NUCLEOTIDE SEQUENCE [LARGE SCALE GENOMIC DNA]</scope>
    <source>
        <strain evidence="5">zg-ZUI222</strain>
    </source>
</reference>